<evidence type="ECO:0000256" key="4">
    <source>
        <dbReference type="ARBA" id="ARBA00023136"/>
    </source>
</evidence>
<dbReference type="PANTHER" id="PTHR11827:SF47">
    <property type="entry name" value="SOLUTE CARRIER FAMILY 12 MEMBER 7"/>
    <property type="match status" value="1"/>
</dbReference>
<dbReference type="GO" id="GO:1990573">
    <property type="term" value="P:potassium ion import across plasma membrane"/>
    <property type="evidence" value="ECO:0007669"/>
    <property type="project" value="TreeGrafter"/>
</dbReference>
<sequence>MEHGGSTRRKGDGVPKENSPFINNTDNDKANANSNSYDGTNMALFEEEMDSNPMVSSLLNKLANYTNLTQGAQEHEEADEDEGAKKKAVKSPQMGTFMGVYLPCLQNILGVILFLRLTWIVGTAGILESLAIVGLCCSCVRPHCLLGQGTQ</sequence>
<dbReference type="InterPro" id="IPR004842">
    <property type="entry name" value="SLC12A_fam"/>
</dbReference>
<dbReference type="EMBL" id="OZ035834">
    <property type="protein sequence ID" value="CAL1576516.1"/>
    <property type="molecule type" value="Genomic_DNA"/>
</dbReference>
<evidence type="ECO:0000256" key="1">
    <source>
        <dbReference type="ARBA" id="ARBA00004141"/>
    </source>
</evidence>
<keyword evidence="4 6" id="KW-0472">Membrane</keyword>
<feature type="transmembrane region" description="Helical" evidence="6">
    <location>
        <begin position="95"/>
        <end position="114"/>
    </location>
</feature>
<dbReference type="GO" id="GO:0055075">
    <property type="term" value="P:potassium ion homeostasis"/>
    <property type="evidence" value="ECO:0007669"/>
    <property type="project" value="TreeGrafter"/>
</dbReference>
<dbReference type="GO" id="GO:0007268">
    <property type="term" value="P:chemical synaptic transmission"/>
    <property type="evidence" value="ECO:0007669"/>
    <property type="project" value="TreeGrafter"/>
</dbReference>
<dbReference type="GO" id="GO:0045202">
    <property type="term" value="C:synapse"/>
    <property type="evidence" value="ECO:0007669"/>
    <property type="project" value="GOC"/>
</dbReference>
<organism evidence="7 8">
    <name type="scientific">Knipowitschia caucasica</name>
    <name type="common">Caucasian dwarf goby</name>
    <name type="synonym">Pomatoschistus caucasicus</name>
    <dbReference type="NCBI Taxonomy" id="637954"/>
    <lineage>
        <taxon>Eukaryota</taxon>
        <taxon>Metazoa</taxon>
        <taxon>Chordata</taxon>
        <taxon>Craniata</taxon>
        <taxon>Vertebrata</taxon>
        <taxon>Euteleostomi</taxon>
        <taxon>Actinopterygii</taxon>
        <taxon>Neopterygii</taxon>
        <taxon>Teleostei</taxon>
        <taxon>Neoteleostei</taxon>
        <taxon>Acanthomorphata</taxon>
        <taxon>Gobiaria</taxon>
        <taxon>Gobiiformes</taxon>
        <taxon>Gobioidei</taxon>
        <taxon>Gobiidae</taxon>
        <taxon>Gobiinae</taxon>
        <taxon>Knipowitschia</taxon>
    </lineage>
</organism>
<keyword evidence="3 6" id="KW-1133">Transmembrane helix</keyword>
<dbReference type="GO" id="GO:0015379">
    <property type="term" value="F:potassium:chloride symporter activity"/>
    <property type="evidence" value="ECO:0007669"/>
    <property type="project" value="TreeGrafter"/>
</dbReference>
<evidence type="ECO:0000313" key="7">
    <source>
        <dbReference type="EMBL" id="CAL1576516.1"/>
    </source>
</evidence>
<keyword evidence="2 6" id="KW-0812">Transmembrane</keyword>
<dbReference type="Proteomes" id="UP001497482">
    <property type="component" value="Chromosome 12"/>
</dbReference>
<name>A0AAV2JIS0_KNICA</name>
<feature type="compositionally biased region" description="Basic and acidic residues" evidence="5">
    <location>
        <begin position="1"/>
        <end position="15"/>
    </location>
</feature>
<dbReference type="GO" id="GO:0055064">
    <property type="term" value="P:chloride ion homeostasis"/>
    <property type="evidence" value="ECO:0007669"/>
    <property type="project" value="TreeGrafter"/>
</dbReference>
<feature type="transmembrane region" description="Helical" evidence="6">
    <location>
        <begin position="120"/>
        <end position="140"/>
    </location>
</feature>
<proteinExistence type="predicted"/>
<gene>
    <name evidence="7" type="ORF">KC01_LOCUS7947</name>
</gene>
<evidence type="ECO:0000256" key="3">
    <source>
        <dbReference type="ARBA" id="ARBA00022989"/>
    </source>
</evidence>
<evidence type="ECO:0000256" key="2">
    <source>
        <dbReference type="ARBA" id="ARBA00022692"/>
    </source>
</evidence>
<reference evidence="7 8" key="1">
    <citation type="submission" date="2024-04" db="EMBL/GenBank/DDBJ databases">
        <authorList>
            <person name="Waldvogel A.-M."/>
            <person name="Schoenle A."/>
        </authorList>
    </citation>
    <scope>NUCLEOTIDE SEQUENCE [LARGE SCALE GENOMIC DNA]</scope>
</reference>
<dbReference type="AlphaFoldDB" id="A0AAV2JIS0"/>
<dbReference type="GO" id="GO:0006884">
    <property type="term" value="P:cell volume homeostasis"/>
    <property type="evidence" value="ECO:0007669"/>
    <property type="project" value="TreeGrafter"/>
</dbReference>
<accession>A0AAV2JIS0</accession>
<comment type="subcellular location">
    <subcellularLocation>
        <location evidence="1">Membrane</location>
        <topology evidence="1">Multi-pass membrane protein</topology>
    </subcellularLocation>
</comment>
<dbReference type="GO" id="GO:0005886">
    <property type="term" value="C:plasma membrane"/>
    <property type="evidence" value="ECO:0007669"/>
    <property type="project" value="TreeGrafter"/>
</dbReference>
<evidence type="ECO:0000313" key="8">
    <source>
        <dbReference type="Proteomes" id="UP001497482"/>
    </source>
</evidence>
<feature type="compositionally biased region" description="Polar residues" evidence="5">
    <location>
        <begin position="20"/>
        <end position="37"/>
    </location>
</feature>
<protein>
    <submittedName>
        <fullName evidence="7">Uncharacterized protein</fullName>
    </submittedName>
</protein>
<evidence type="ECO:0000256" key="6">
    <source>
        <dbReference type="SAM" id="Phobius"/>
    </source>
</evidence>
<dbReference type="PANTHER" id="PTHR11827">
    <property type="entry name" value="SOLUTE CARRIER FAMILY 12, CATION COTRANSPORTERS"/>
    <property type="match status" value="1"/>
</dbReference>
<evidence type="ECO:0000256" key="5">
    <source>
        <dbReference type="SAM" id="MobiDB-lite"/>
    </source>
</evidence>
<feature type="region of interest" description="Disordered" evidence="5">
    <location>
        <begin position="1"/>
        <end position="37"/>
    </location>
</feature>
<keyword evidence="8" id="KW-1185">Reference proteome</keyword>